<keyword evidence="2" id="KW-1185">Reference proteome</keyword>
<organism evidence="1 2">
    <name type="scientific">Accumulibacter regalis</name>
    <dbReference type="NCBI Taxonomy" id="522306"/>
    <lineage>
        <taxon>Bacteria</taxon>
        <taxon>Pseudomonadati</taxon>
        <taxon>Pseudomonadota</taxon>
        <taxon>Betaproteobacteria</taxon>
        <taxon>Candidatus Accumulibacter</taxon>
    </lineage>
</organism>
<sequence>MDETAKRLLEAGQKKGYRDFAEIARAIDATDQTMTNWKSRGVSKQGIIKAAVLLGVDATWLAGLPHGAPPTVVSEVAARDCASQASDRMETRRLALLDLITICVPERFANARTMAEALGFSPAHFSQLKSGNRPIGNKSADKIEQGLGLSRGTLDVATPTQPIAAESPVLGPEPEPISDASEQQLREGYRVANAGMREAMMSIARAALSSYAKRAKKNP</sequence>
<dbReference type="GO" id="GO:0003677">
    <property type="term" value="F:DNA binding"/>
    <property type="evidence" value="ECO:0007669"/>
    <property type="project" value="InterPro"/>
</dbReference>
<dbReference type="AlphaFoldDB" id="A0A011QMC7"/>
<dbReference type="Gene3D" id="1.10.260.40">
    <property type="entry name" value="lambda repressor-like DNA-binding domains"/>
    <property type="match status" value="1"/>
</dbReference>
<dbReference type="STRING" id="1454004.AW11_00898"/>
<name>A0A011QMC7_ACCRE</name>
<gene>
    <name evidence="1" type="ORF">AW11_00898</name>
</gene>
<accession>A0A011QMC7</accession>
<dbReference type="InterPro" id="IPR010982">
    <property type="entry name" value="Lambda_DNA-bd_dom_sf"/>
</dbReference>
<dbReference type="Proteomes" id="UP000022141">
    <property type="component" value="Unassembled WGS sequence"/>
</dbReference>
<proteinExistence type="predicted"/>
<comment type="caution">
    <text evidence="1">The sequence shown here is derived from an EMBL/GenBank/DDBJ whole genome shotgun (WGS) entry which is preliminary data.</text>
</comment>
<reference evidence="1" key="1">
    <citation type="submission" date="2014-02" db="EMBL/GenBank/DDBJ databases">
        <title>Expanding our view of genomic diversity in Candidatus Accumulibacter clades.</title>
        <authorList>
            <person name="Skennerton C.T."/>
            <person name="Barr J.J."/>
            <person name="Slater F.R."/>
            <person name="Bond P.L."/>
            <person name="Tyson G.W."/>
        </authorList>
    </citation>
    <scope>NUCLEOTIDE SEQUENCE [LARGE SCALE GENOMIC DNA]</scope>
</reference>
<protein>
    <submittedName>
        <fullName evidence="1">Uncharacterized protein</fullName>
    </submittedName>
</protein>
<evidence type="ECO:0000313" key="2">
    <source>
        <dbReference type="Proteomes" id="UP000022141"/>
    </source>
</evidence>
<dbReference type="EMBL" id="JEMY01000008">
    <property type="protein sequence ID" value="EXI90195.1"/>
    <property type="molecule type" value="Genomic_DNA"/>
</dbReference>
<evidence type="ECO:0000313" key="1">
    <source>
        <dbReference type="EMBL" id="EXI90195.1"/>
    </source>
</evidence>